<keyword evidence="1" id="KW-0540">Nuclease</keyword>
<evidence type="ECO:0000259" key="4">
    <source>
        <dbReference type="PROSITE" id="PS50172"/>
    </source>
</evidence>
<dbReference type="EMBL" id="PZHR01000061">
    <property type="protein sequence ID" value="PTK58194.1"/>
    <property type="molecule type" value="Genomic_DNA"/>
</dbReference>
<dbReference type="InterPro" id="IPR012337">
    <property type="entry name" value="RNaseH-like_sf"/>
</dbReference>
<feature type="domain" description="BRCT" evidence="4">
    <location>
        <begin position="209"/>
        <end position="304"/>
    </location>
</feature>
<dbReference type="InterPro" id="IPR013520">
    <property type="entry name" value="Ribonucl_H"/>
</dbReference>
<gene>
    <name evidence="5" type="ORF">BUZ61_10250</name>
</gene>
<dbReference type="CDD" id="cd17748">
    <property type="entry name" value="BRCT_DNA_ligase_like"/>
    <property type="match status" value="1"/>
</dbReference>
<evidence type="ECO:0000313" key="5">
    <source>
        <dbReference type="EMBL" id="PTK58194.1"/>
    </source>
</evidence>
<dbReference type="Pfam" id="PF00533">
    <property type="entry name" value="BRCT"/>
    <property type="match status" value="1"/>
</dbReference>
<keyword evidence="2" id="KW-0378">Hydrolase</keyword>
<dbReference type="Proteomes" id="UP000240400">
    <property type="component" value="Unassembled WGS sequence"/>
</dbReference>
<dbReference type="OrthoDB" id="9803913at2"/>
<dbReference type="Gene3D" id="3.40.50.10190">
    <property type="entry name" value="BRCT domain"/>
    <property type="match status" value="1"/>
</dbReference>
<dbReference type="Gene3D" id="3.30.420.10">
    <property type="entry name" value="Ribonuclease H-like superfamily/Ribonuclease H"/>
    <property type="match status" value="1"/>
</dbReference>
<dbReference type="InterPro" id="IPR001357">
    <property type="entry name" value="BRCT_dom"/>
</dbReference>
<sequence length="304" mass="34847">MDFVAIDLETANSDRSSICALGMVKVKDNKIIETYYTLVNPETYFDGFNVMIHGIKEGDVVNSPTFENIYTDITAFTNGYDLVAHSTRFDMYAITDCMIKYDLSIWENNYFCSQRISQELRKGLASYRLNDLVFQFNLTSFEHHNALEDAKASANIIDYFIQNNELESFELFCDTYEFIIGKLNKNGFVKRPNSKAIKIALDYSNINPQKNSIFFDKTICFTGKLQKYTRKEVAQVVTNIGANWVDRVTENVDYLVIGNLENLEKATGYKESSKIKKAKVNADKGLPIQILSELEFYKEMESGE</sequence>
<reference evidence="5 6" key="1">
    <citation type="journal article" date="2016" name="Front. Microbiol.">
        <title>Comprehensive Phylogenetic Analysis of Bovine Non-aureus Staphylococci Species Based on Whole-Genome Sequencing.</title>
        <authorList>
            <person name="Naushad S."/>
            <person name="Barkema H.W."/>
            <person name="Luby C."/>
            <person name="Condas L.A."/>
            <person name="Nobrega D.B."/>
            <person name="Carson D.A."/>
            <person name="De Buck J."/>
        </authorList>
    </citation>
    <scope>NUCLEOTIDE SEQUENCE [LARGE SCALE GENOMIC DNA]</scope>
    <source>
        <strain evidence="5 6">SNUC 4337</strain>
    </source>
</reference>
<comment type="caution">
    <text evidence="5">The sequence shown here is derived from an EMBL/GenBank/DDBJ whole genome shotgun (WGS) entry which is preliminary data.</text>
</comment>
<evidence type="ECO:0000313" key="6">
    <source>
        <dbReference type="Proteomes" id="UP000240400"/>
    </source>
</evidence>
<dbReference type="CDD" id="cd06130">
    <property type="entry name" value="DNA_pol_III_epsilon_like"/>
    <property type="match status" value="1"/>
</dbReference>
<dbReference type="RefSeq" id="WP_107644399.1">
    <property type="nucleotide sequence ID" value="NZ_PZHR01000061.1"/>
</dbReference>
<evidence type="ECO:0000256" key="3">
    <source>
        <dbReference type="ARBA" id="ARBA00022839"/>
    </source>
</evidence>
<dbReference type="GO" id="GO:0003676">
    <property type="term" value="F:nucleic acid binding"/>
    <property type="evidence" value="ECO:0007669"/>
    <property type="project" value="InterPro"/>
</dbReference>
<dbReference type="SUPFAM" id="SSF53098">
    <property type="entry name" value="Ribonuclease H-like"/>
    <property type="match status" value="1"/>
</dbReference>
<dbReference type="SMART" id="SM00479">
    <property type="entry name" value="EXOIII"/>
    <property type="match status" value="1"/>
</dbReference>
<proteinExistence type="predicted"/>
<evidence type="ECO:0000256" key="1">
    <source>
        <dbReference type="ARBA" id="ARBA00022722"/>
    </source>
</evidence>
<organism evidence="5 6">
    <name type="scientific">Staphylococcus nepalensis</name>
    <dbReference type="NCBI Taxonomy" id="214473"/>
    <lineage>
        <taxon>Bacteria</taxon>
        <taxon>Bacillati</taxon>
        <taxon>Bacillota</taxon>
        <taxon>Bacilli</taxon>
        <taxon>Bacillales</taxon>
        <taxon>Staphylococcaceae</taxon>
        <taxon>Staphylococcus</taxon>
    </lineage>
</organism>
<evidence type="ECO:0000256" key="2">
    <source>
        <dbReference type="ARBA" id="ARBA00022801"/>
    </source>
</evidence>
<protein>
    <submittedName>
        <fullName evidence="5">Exonuclease</fullName>
    </submittedName>
</protein>
<name>A0A2T4S8S4_9STAP</name>
<accession>A0A2T4S8S4</accession>
<dbReference type="Pfam" id="PF00929">
    <property type="entry name" value="RNase_T"/>
    <property type="match status" value="1"/>
</dbReference>
<dbReference type="FunFam" id="3.30.420.10:FF:000045">
    <property type="entry name" value="3'-5' exonuclease DinG"/>
    <property type="match status" value="1"/>
</dbReference>
<dbReference type="PANTHER" id="PTHR30231:SF42">
    <property type="entry name" value="EXONUCLEASE"/>
    <property type="match status" value="1"/>
</dbReference>
<dbReference type="PANTHER" id="PTHR30231">
    <property type="entry name" value="DNA POLYMERASE III SUBUNIT EPSILON"/>
    <property type="match status" value="1"/>
</dbReference>
<dbReference type="InterPro" id="IPR036420">
    <property type="entry name" value="BRCT_dom_sf"/>
</dbReference>
<dbReference type="GO" id="GO:0005829">
    <property type="term" value="C:cytosol"/>
    <property type="evidence" value="ECO:0007669"/>
    <property type="project" value="TreeGrafter"/>
</dbReference>
<dbReference type="InterPro" id="IPR036397">
    <property type="entry name" value="RNaseH_sf"/>
</dbReference>
<dbReference type="AlphaFoldDB" id="A0A2T4S8S4"/>
<keyword evidence="3 5" id="KW-0269">Exonuclease</keyword>
<dbReference type="PROSITE" id="PS50172">
    <property type="entry name" value="BRCT"/>
    <property type="match status" value="1"/>
</dbReference>
<dbReference type="SUPFAM" id="SSF52113">
    <property type="entry name" value="BRCT domain"/>
    <property type="match status" value="1"/>
</dbReference>
<dbReference type="GO" id="GO:0008408">
    <property type="term" value="F:3'-5' exonuclease activity"/>
    <property type="evidence" value="ECO:0007669"/>
    <property type="project" value="TreeGrafter"/>
</dbReference>